<dbReference type="Gene3D" id="1.20.1070.10">
    <property type="entry name" value="Rhodopsin 7-helix transmembrane proteins"/>
    <property type="match status" value="1"/>
</dbReference>
<feature type="zinc finger region" description="C3H1-type" evidence="9">
    <location>
        <begin position="1388"/>
        <end position="1419"/>
    </location>
</feature>
<evidence type="ECO:0000256" key="10">
    <source>
        <dbReference type="SAM" id="Phobius"/>
    </source>
</evidence>
<accession>A0A820R7Z2</accession>
<dbReference type="InterPro" id="IPR000571">
    <property type="entry name" value="Znf_CCCH"/>
</dbReference>
<feature type="transmembrane region" description="Helical" evidence="10">
    <location>
        <begin position="1480"/>
        <end position="1504"/>
    </location>
</feature>
<feature type="disulfide bond" evidence="8">
    <location>
        <begin position="219"/>
        <end position="234"/>
    </location>
</feature>
<evidence type="ECO:0000313" key="16">
    <source>
        <dbReference type="Proteomes" id="UP000663851"/>
    </source>
</evidence>
<dbReference type="InterPro" id="IPR000276">
    <property type="entry name" value="GPCR_Rhodpsn"/>
</dbReference>
<dbReference type="SMART" id="SM00192">
    <property type="entry name" value="LDLa"/>
    <property type="match status" value="9"/>
</dbReference>
<feature type="transmembrane region" description="Helical" evidence="10">
    <location>
        <begin position="1619"/>
        <end position="1639"/>
    </location>
</feature>
<dbReference type="PROSITE" id="PS00022">
    <property type="entry name" value="EGF_1"/>
    <property type="match status" value="3"/>
</dbReference>
<sequence length="1749" mass="201691">MYQCLNSTKCISKDRLNDKIMDCYYADDEDSGLVNNTCLNEKYFKCKETKKCIPNRFVENGMCDCPFYDENICVDESLDIYISQRHISFQTICDGFTELLPITIDGVNETDETNCEGYPCNNTYTRCNGIWNCYNGADEVDCDSSPLIQCSHHHHICVLPDTNQLTCLPITRANDGKVDCLGGTDERKLCRSYHVHHVEDKFYCRNDTENICIRSILLCDSLTQCRLREDEQFCYHKPIILLPDAPNLDEFKPLNSDAQDFFRKHFSNKPKRHIVHFSLGKQQKSTTTIKQHDQMISITSSATDRTFVKREQRCHRGIELTVWLDDEKNLTTSTCLCPPSFYGDRCQYQNQRVSLTLTFAAFPDSWRIPFLFLIMLIDNTHERTIHTYEQLTYLPVHDCRIRFFHDDPSIPDCLDRTDELSSTHILAKKCITAQPTFTCEDGVCPTGDTDFGKPFSNFCSKNRLALILEAILLEKPNTVKDICWSTFLCVLHVKDIFSPECFKCRHHGTCKKIIEASCPGLMLIPNSPIFFGNIYFAYTNNESKEMMHETQQPQYICYREPIFQEYFANTSSVSFNNLTCHHHDQFNIVYLPGIGSWKDTVFGPAFEYFWPYNPTAITDSVLCNKPNMYQCLNSTKCISKDRLNDKIIDCYYADDEGSGLVNNTCLNAKYFKCEATKKCISNRFVEDGMCDCPFYDKSICVDESLDIDISQRHISFQTICDGFTELLPITIDGANETDETNCEGYPCNNTYTRCNGIWNCYNGADEVDCDSSPLIQCSRHHHICVLPDTNQLTCLPITRANDGKVDCLGGTDEPKLCRSYHTDHVQDKFYCRNDTENICIRSILLCDSLTQCRLREDEQFCYHKPIILLPDAPNLDEFKPLNSDAQDFFRKHFSNTPKRHIVHFSLGKQQKSTTTIKQDDQMISITSSATDRTFVKREQRCHRGIELTVWLDDEKNLTTSTCLCPPSFYGDRCQYQNQRVSLTLTFAAFPDSWRIPFLFLIMLIDNTHERTIHTYEQLTYLPVHDCRIKYGIYLLYSIRPKELEPTQYSIHIDIFEKISLKYRGSWLVPLNYSFLPVHRIATELTIPREKNDLDTCLDKNCIHGGCVTYANSLAGKSFCRCHQGWSGWYCTIPYDCTCSSDSLCIGKAANKRPVCICPIEKFGSRCLLGNVAHDIDQNSPCQNGGQYIPSNGNNALERKFICVCRKGFTGNQCERVGSKIIITFHKDIVLPESMLVHFIEVIENEQPNIATTFATIPIWARTTSLLWSRPFHIVFVELSKKYYLSIIQTAYNRSMTHIKTIEPSDRCVHISELFHQTVVRSHMLRRIKLYHVPCQNRSTHLSCFYDEAHLCICDSFGDQRLANCFEFNHQMKLDCFGQNSCQNGAECFQDNRICPQASMCVCPRCFYGARCQFSTHGFSLSLDAILGYHIRPGTSILNQPTAVQVSIVVSTAMILIGSINGILSLITFRNQTILKFSSGFYLLCSSITTLITVIIWTLKFWILIAIQTGLISNQSFLYVQCVLIDFFLQIGLNMNQWFTACIATDRAILTMKGIHFDQKKSKKMAKYIIIGLFIFTIMTSIHDPIHRRLIDDENDYEKRIWCTLAYSRGLKKFDLIMNIFHFIIPFIMNFVSALLIIIITTKKRINARTDLSYEQTLYQQFLQHYNLLVAPCVLVLIAIPRAILSFVSGCMNTPREYWLFLIGYFISFIPLLLGFILFVLPSKIYKEEFRKTISRYGKFLQSYWNRLFH</sequence>
<gene>
    <name evidence="15" type="ORF">HFQ381_LOCUS22504</name>
    <name evidence="14" type="ORF">LUA448_LOCUS31305</name>
</gene>
<dbReference type="Pfam" id="PF00001">
    <property type="entry name" value="7tm_1"/>
    <property type="match status" value="1"/>
</dbReference>
<evidence type="ECO:0000256" key="2">
    <source>
        <dbReference type="ARBA" id="ARBA00022692"/>
    </source>
</evidence>
<dbReference type="GO" id="GO:0005886">
    <property type="term" value="C:plasma membrane"/>
    <property type="evidence" value="ECO:0007669"/>
    <property type="project" value="TreeGrafter"/>
</dbReference>
<dbReference type="PROSITE" id="PS50103">
    <property type="entry name" value="ZF_C3H1"/>
    <property type="match status" value="1"/>
</dbReference>
<reference evidence="15" key="1">
    <citation type="submission" date="2021-02" db="EMBL/GenBank/DDBJ databases">
        <authorList>
            <person name="Nowell W R."/>
        </authorList>
    </citation>
    <scope>NUCLEOTIDE SEQUENCE</scope>
</reference>
<keyword evidence="3" id="KW-0677">Repeat</keyword>
<protein>
    <submittedName>
        <fullName evidence="15">Uncharacterized protein</fullName>
    </submittedName>
</protein>
<evidence type="ECO:0000256" key="3">
    <source>
        <dbReference type="ARBA" id="ARBA00022737"/>
    </source>
</evidence>
<dbReference type="InterPro" id="IPR050685">
    <property type="entry name" value="LDLR"/>
</dbReference>
<dbReference type="PROSITE" id="PS01186">
    <property type="entry name" value="EGF_2"/>
    <property type="match status" value="2"/>
</dbReference>
<dbReference type="PROSITE" id="PS50026">
    <property type="entry name" value="EGF_3"/>
    <property type="match status" value="2"/>
</dbReference>
<feature type="transmembrane region" description="Helical" evidence="10">
    <location>
        <begin position="1698"/>
        <end position="1720"/>
    </location>
</feature>
<name>A0A820R7Z2_9BILA</name>
<evidence type="ECO:0000256" key="8">
    <source>
        <dbReference type="PROSITE-ProRule" id="PRU00124"/>
    </source>
</evidence>
<comment type="caution">
    <text evidence="7">Lacks conserved residue(s) required for the propagation of feature annotation.</text>
</comment>
<evidence type="ECO:0000256" key="9">
    <source>
        <dbReference type="PROSITE-ProRule" id="PRU00723"/>
    </source>
</evidence>
<dbReference type="Gene3D" id="2.10.25.10">
    <property type="entry name" value="Laminin"/>
    <property type="match status" value="1"/>
</dbReference>
<dbReference type="Proteomes" id="UP000663833">
    <property type="component" value="Unassembled WGS sequence"/>
</dbReference>
<keyword evidence="5 10" id="KW-0472">Membrane</keyword>
<evidence type="ECO:0000256" key="6">
    <source>
        <dbReference type="ARBA" id="ARBA00023157"/>
    </source>
</evidence>
<feature type="transmembrane region" description="Helical" evidence="10">
    <location>
        <begin position="1445"/>
        <end position="1468"/>
    </location>
</feature>
<keyword evidence="2 10" id="KW-0812">Transmembrane</keyword>
<keyword evidence="4 10" id="KW-1133">Transmembrane helix</keyword>
<feature type="disulfide bond" evidence="7">
    <location>
        <begin position="1204"/>
        <end position="1213"/>
    </location>
</feature>
<comment type="caution">
    <text evidence="15">The sequence shown here is derived from an EMBL/GenBank/DDBJ whole genome shotgun (WGS) entry which is preliminary data.</text>
</comment>
<dbReference type="SUPFAM" id="SSF57196">
    <property type="entry name" value="EGF/Laminin"/>
    <property type="match status" value="1"/>
</dbReference>
<comment type="subcellular location">
    <subcellularLocation>
        <location evidence="1">Membrane</location>
        <topology evidence="1">Single-pass membrane protein</topology>
    </subcellularLocation>
</comment>
<dbReference type="EMBL" id="CAJOBO010002128">
    <property type="protein sequence ID" value="CAF4433075.1"/>
    <property type="molecule type" value="Genomic_DNA"/>
</dbReference>
<feature type="transmembrane region" description="Helical" evidence="10">
    <location>
        <begin position="1564"/>
        <end position="1582"/>
    </location>
</feature>
<keyword evidence="9" id="KW-0863">Zinc-finger</keyword>
<dbReference type="PROSITE" id="PS50262">
    <property type="entry name" value="G_PROTEIN_RECEP_F1_2"/>
    <property type="match status" value="1"/>
</dbReference>
<dbReference type="GO" id="GO:0004930">
    <property type="term" value="F:G protein-coupled receptor activity"/>
    <property type="evidence" value="ECO:0007669"/>
    <property type="project" value="InterPro"/>
</dbReference>
<feature type="domain" description="G-protein coupled receptors family 1 profile" evidence="13">
    <location>
        <begin position="1459"/>
        <end position="1718"/>
    </location>
</feature>
<feature type="disulfide bond" evidence="7">
    <location>
        <begin position="1121"/>
        <end position="1130"/>
    </location>
</feature>
<dbReference type="Proteomes" id="UP000663851">
    <property type="component" value="Unassembled WGS sequence"/>
</dbReference>
<dbReference type="GO" id="GO:0008270">
    <property type="term" value="F:zinc ion binding"/>
    <property type="evidence" value="ECO:0007669"/>
    <property type="project" value="UniProtKB-KW"/>
</dbReference>
<evidence type="ECO:0000256" key="7">
    <source>
        <dbReference type="PROSITE-ProRule" id="PRU00076"/>
    </source>
</evidence>
<dbReference type="EMBL" id="CAJNYD010004647">
    <property type="protein sequence ID" value="CAF3618632.1"/>
    <property type="molecule type" value="Genomic_DNA"/>
</dbReference>
<evidence type="ECO:0000256" key="1">
    <source>
        <dbReference type="ARBA" id="ARBA00004167"/>
    </source>
</evidence>
<dbReference type="InterPro" id="IPR017452">
    <property type="entry name" value="GPCR_Rhodpsn_7TM"/>
</dbReference>
<evidence type="ECO:0000259" key="11">
    <source>
        <dbReference type="PROSITE" id="PS50026"/>
    </source>
</evidence>
<feature type="domain" description="C3H1-type" evidence="12">
    <location>
        <begin position="1388"/>
        <end position="1419"/>
    </location>
</feature>
<evidence type="ECO:0000313" key="15">
    <source>
        <dbReference type="EMBL" id="CAF4433075.1"/>
    </source>
</evidence>
<evidence type="ECO:0000313" key="14">
    <source>
        <dbReference type="EMBL" id="CAF3618632.1"/>
    </source>
</evidence>
<dbReference type="PRINTS" id="PR00261">
    <property type="entry name" value="LDLRECEPTOR"/>
</dbReference>
<keyword evidence="9" id="KW-0862">Zinc</keyword>
<dbReference type="InterPro" id="IPR000742">
    <property type="entry name" value="EGF"/>
</dbReference>
<feature type="domain" description="EGF-like" evidence="11">
    <location>
        <begin position="1172"/>
        <end position="1214"/>
    </location>
</feature>
<feature type="disulfide bond" evidence="7">
    <location>
        <begin position="1096"/>
        <end position="1106"/>
    </location>
</feature>
<evidence type="ECO:0000256" key="5">
    <source>
        <dbReference type="ARBA" id="ARBA00023136"/>
    </source>
</evidence>
<feature type="transmembrane region" description="Helical" evidence="10">
    <location>
        <begin position="1665"/>
        <end position="1686"/>
    </location>
</feature>
<dbReference type="SUPFAM" id="SSF81321">
    <property type="entry name" value="Family A G protein-coupled receptor-like"/>
    <property type="match status" value="1"/>
</dbReference>
<evidence type="ECO:0000259" key="12">
    <source>
        <dbReference type="PROSITE" id="PS50103"/>
    </source>
</evidence>
<evidence type="ECO:0000256" key="4">
    <source>
        <dbReference type="ARBA" id="ARBA00022989"/>
    </source>
</evidence>
<organism evidence="15 16">
    <name type="scientific">Rotaria socialis</name>
    <dbReference type="NCBI Taxonomy" id="392032"/>
    <lineage>
        <taxon>Eukaryota</taxon>
        <taxon>Metazoa</taxon>
        <taxon>Spiralia</taxon>
        <taxon>Gnathifera</taxon>
        <taxon>Rotifera</taxon>
        <taxon>Eurotatoria</taxon>
        <taxon>Bdelloidea</taxon>
        <taxon>Philodinida</taxon>
        <taxon>Philodinidae</taxon>
        <taxon>Rotaria</taxon>
    </lineage>
</organism>
<dbReference type="PANTHER" id="PTHR24270">
    <property type="entry name" value="LOW-DENSITY LIPOPROTEIN RECEPTOR-RELATED"/>
    <property type="match status" value="1"/>
</dbReference>
<keyword evidence="7" id="KW-0245">EGF-like domain</keyword>
<dbReference type="PROSITE" id="PS50068">
    <property type="entry name" value="LDLRA_2"/>
    <property type="match status" value="1"/>
</dbReference>
<proteinExistence type="predicted"/>
<evidence type="ECO:0000259" key="13">
    <source>
        <dbReference type="PROSITE" id="PS50262"/>
    </source>
</evidence>
<dbReference type="InterPro" id="IPR002172">
    <property type="entry name" value="LDrepeatLR_classA_rpt"/>
</dbReference>
<keyword evidence="9" id="KW-0479">Metal-binding</keyword>
<dbReference type="SMART" id="SM00181">
    <property type="entry name" value="EGF"/>
    <property type="match status" value="3"/>
</dbReference>
<keyword evidence="6 7" id="KW-1015">Disulfide bond</keyword>
<feature type="domain" description="EGF-like" evidence="11">
    <location>
        <begin position="1092"/>
        <end position="1131"/>
    </location>
</feature>